<proteinExistence type="predicted"/>
<name>A0AAW7M5I5_9STAP</name>
<gene>
    <name evidence="2" type="ORF">QYH67_01015</name>
</gene>
<dbReference type="InterPro" id="IPR011688">
    <property type="entry name" value="PVL_Orf50"/>
</dbReference>
<evidence type="ECO:0000256" key="1">
    <source>
        <dbReference type="SAM" id="Coils"/>
    </source>
</evidence>
<dbReference type="AlphaFoldDB" id="A0AAW7M5I5"/>
<keyword evidence="1" id="KW-0175">Coiled coil</keyword>
<sequence>MELARGRKVEIKNNQIYYVLMKNGEKIYLPVEAVHQAEKNGISWHTIWNRIHNLDHTVDQALTQSFTEKGVDDLIEEATLKRLHDEERERLARIEKRKEAKLREKKPYLFKVQQKHTRGKWCSYLMANDIFPKVNQ</sequence>
<dbReference type="Proteomes" id="UP001171687">
    <property type="component" value="Unassembled WGS sequence"/>
</dbReference>
<evidence type="ECO:0000313" key="3">
    <source>
        <dbReference type="Proteomes" id="UP001171687"/>
    </source>
</evidence>
<reference evidence="2" key="1">
    <citation type="submission" date="2023-07" db="EMBL/GenBank/DDBJ databases">
        <title>Evaluation of the beneficial properties of pineapple isolates.</title>
        <authorList>
            <person name="Adefiranye O."/>
        </authorList>
    </citation>
    <scope>NUCLEOTIDE SEQUENCE</scope>
    <source>
        <strain evidence="2">PAPLE_T1</strain>
    </source>
</reference>
<organism evidence="2 3">
    <name type="scientific">Staphylococcus auricularis</name>
    <dbReference type="NCBI Taxonomy" id="29379"/>
    <lineage>
        <taxon>Bacteria</taxon>
        <taxon>Bacillati</taxon>
        <taxon>Bacillota</taxon>
        <taxon>Bacilli</taxon>
        <taxon>Bacillales</taxon>
        <taxon>Staphylococcaceae</taxon>
        <taxon>Staphylococcus</taxon>
    </lineage>
</organism>
<dbReference type="Pfam" id="PF07768">
    <property type="entry name" value="PVL_ORF50"/>
    <property type="match status" value="1"/>
</dbReference>
<dbReference type="RefSeq" id="WP_272595438.1">
    <property type="nucleotide sequence ID" value="NZ_CALUAX010000001.1"/>
</dbReference>
<protein>
    <submittedName>
        <fullName evidence="2">SA1788 family PVL leukocidin-associated protein</fullName>
    </submittedName>
</protein>
<evidence type="ECO:0000313" key="2">
    <source>
        <dbReference type="EMBL" id="MDN4532167.1"/>
    </source>
</evidence>
<feature type="coiled-coil region" evidence="1">
    <location>
        <begin position="77"/>
        <end position="104"/>
    </location>
</feature>
<dbReference type="EMBL" id="JAUHQC010000004">
    <property type="protein sequence ID" value="MDN4532167.1"/>
    <property type="molecule type" value="Genomic_DNA"/>
</dbReference>
<accession>A0AAW7M5I5</accession>
<comment type="caution">
    <text evidence="2">The sequence shown here is derived from an EMBL/GenBank/DDBJ whole genome shotgun (WGS) entry which is preliminary data.</text>
</comment>